<dbReference type="EMBL" id="WAAD01041876">
    <property type="protein sequence ID" value="NWH55167.1"/>
    <property type="molecule type" value="Genomic_DNA"/>
</dbReference>
<feature type="non-terminal residue" evidence="1">
    <location>
        <position position="1"/>
    </location>
</feature>
<dbReference type="InterPro" id="IPR036179">
    <property type="entry name" value="Ig-like_dom_sf"/>
</dbReference>
<reference evidence="1" key="1">
    <citation type="submission" date="2019-09" db="EMBL/GenBank/DDBJ databases">
        <title>Bird 10,000 Genomes (B10K) Project - Family phase.</title>
        <authorList>
            <person name="Zhang G."/>
        </authorList>
    </citation>
    <scope>NUCLEOTIDE SEQUENCE</scope>
    <source>
        <strain evidence="1">B10K-DU-002-48</strain>
        <tissue evidence="1">Muscle</tissue>
    </source>
</reference>
<dbReference type="Gene3D" id="2.60.40.10">
    <property type="entry name" value="Immunoglobulins"/>
    <property type="match status" value="1"/>
</dbReference>
<dbReference type="AlphaFoldDB" id="A0A850WFR8"/>
<proteinExistence type="predicted"/>
<evidence type="ECO:0000313" key="2">
    <source>
        <dbReference type="Proteomes" id="UP000632118"/>
    </source>
</evidence>
<organism evidence="1 2">
    <name type="scientific">Fregata magnificens</name>
    <name type="common">Magnificent frigatebird</name>
    <dbReference type="NCBI Taxonomy" id="37042"/>
    <lineage>
        <taxon>Eukaryota</taxon>
        <taxon>Metazoa</taxon>
        <taxon>Chordata</taxon>
        <taxon>Craniata</taxon>
        <taxon>Vertebrata</taxon>
        <taxon>Euteleostomi</taxon>
        <taxon>Archelosauria</taxon>
        <taxon>Archosauria</taxon>
        <taxon>Dinosauria</taxon>
        <taxon>Saurischia</taxon>
        <taxon>Theropoda</taxon>
        <taxon>Coelurosauria</taxon>
        <taxon>Aves</taxon>
        <taxon>Neognathae</taxon>
        <taxon>Neoaves</taxon>
        <taxon>Aequornithes</taxon>
        <taxon>Suliformes</taxon>
        <taxon>Fregatidae</taxon>
        <taxon>Fregata</taxon>
    </lineage>
</organism>
<dbReference type="Proteomes" id="UP000632118">
    <property type="component" value="Unassembled WGS sequence"/>
</dbReference>
<protein>
    <submittedName>
        <fullName evidence="1">NPHN protein</fullName>
    </submittedName>
</protein>
<sequence>APQFSAGAEALVVAREHGGVRLPLAVLAHPPVESCTWSLAGRTLLPEGSPRHQLVEGGGLDIGNVTRGDAGTYGVECRNAEGTASTHLLLLVHCQP</sequence>
<gene>
    <name evidence="1" type="primary">Nphs1_2</name>
    <name evidence="1" type="ORF">FREMAG_R14902</name>
</gene>
<dbReference type="SUPFAM" id="SSF48726">
    <property type="entry name" value="Immunoglobulin"/>
    <property type="match status" value="1"/>
</dbReference>
<accession>A0A850WFR8</accession>
<dbReference type="InterPro" id="IPR013783">
    <property type="entry name" value="Ig-like_fold"/>
</dbReference>
<feature type="non-terminal residue" evidence="1">
    <location>
        <position position="96"/>
    </location>
</feature>
<dbReference type="OrthoDB" id="10028801at2759"/>
<keyword evidence="2" id="KW-1185">Reference proteome</keyword>
<evidence type="ECO:0000313" key="1">
    <source>
        <dbReference type="EMBL" id="NWH55167.1"/>
    </source>
</evidence>
<name>A0A850WFR8_FREMA</name>
<comment type="caution">
    <text evidence="1">The sequence shown here is derived from an EMBL/GenBank/DDBJ whole genome shotgun (WGS) entry which is preliminary data.</text>
</comment>